<keyword evidence="3" id="KW-1185">Reference proteome</keyword>
<protein>
    <submittedName>
        <fullName evidence="2">Uncharacterized protein</fullName>
    </submittedName>
</protein>
<dbReference type="Gene3D" id="3.10.20.90">
    <property type="entry name" value="Phosphatidylinositol 3-kinase Catalytic Subunit, Chain A, domain 1"/>
    <property type="match status" value="1"/>
</dbReference>
<proteinExistence type="predicted"/>
<dbReference type="InterPro" id="IPR044171">
    <property type="entry name" value="LAX2-like"/>
</dbReference>
<organism evidence="2 3">
    <name type="scientific">Rhynchospora pubera</name>
    <dbReference type="NCBI Taxonomy" id="906938"/>
    <lineage>
        <taxon>Eukaryota</taxon>
        <taxon>Viridiplantae</taxon>
        <taxon>Streptophyta</taxon>
        <taxon>Embryophyta</taxon>
        <taxon>Tracheophyta</taxon>
        <taxon>Spermatophyta</taxon>
        <taxon>Magnoliopsida</taxon>
        <taxon>Liliopsida</taxon>
        <taxon>Poales</taxon>
        <taxon>Cyperaceae</taxon>
        <taxon>Cyperoideae</taxon>
        <taxon>Rhynchosporeae</taxon>
        <taxon>Rhynchospora</taxon>
    </lineage>
</organism>
<dbReference type="Proteomes" id="UP001140206">
    <property type="component" value="Chromosome 5"/>
</dbReference>
<gene>
    <name evidence="2" type="ORF">LUZ62_086498</name>
</gene>
<evidence type="ECO:0000313" key="2">
    <source>
        <dbReference type="EMBL" id="KAJ4752093.1"/>
    </source>
</evidence>
<feature type="compositionally biased region" description="Basic and acidic residues" evidence="1">
    <location>
        <begin position="46"/>
        <end position="62"/>
    </location>
</feature>
<dbReference type="EMBL" id="JAMFTS010000005">
    <property type="protein sequence ID" value="KAJ4752093.1"/>
    <property type="molecule type" value="Genomic_DNA"/>
</dbReference>
<feature type="compositionally biased region" description="Polar residues" evidence="1">
    <location>
        <begin position="157"/>
        <end position="171"/>
    </location>
</feature>
<reference evidence="2" key="1">
    <citation type="submission" date="2022-08" db="EMBL/GenBank/DDBJ databases">
        <authorList>
            <person name="Marques A."/>
        </authorList>
    </citation>
    <scope>NUCLEOTIDE SEQUENCE</scope>
    <source>
        <strain evidence="2">RhyPub2mFocal</strain>
        <tissue evidence="2">Leaves</tissue>
    </source>
</reference>
<evidence type="ECO:0000256" key="1">
    <source>
        <dbReference type="SAM" id="MobiDB-lite"/>
    </source>
</evidence>
<accession>A0AAV8CDT5</accession>
<comment type="caution">
    <text evidence="2">The sequence shown here is derived from an EMBL/GenBank/DDBJ whole genome shotgun (WGS) entry which is preliminary data.</text>
</comment>
<dbReference type="PANTHER" id="PTHR47290:SF4">
    <property type="entry name" value="RING FINGER PROTEIN"/>
    <property type="match status" value="1"/>
</dbReference>
<evidence type="ECO:0000313" key="3">
    <source>
        <dbReference type="Proteomes" id="UP001140206"/>
    </source>
</evidence>
<name>A0AAV8CDT5_9POAL</name>
<feature type="region of interest" description="Disordered" evidence="1">
    <location>
        <begin position="28"/>
        <end position="78"/>
    </location>
</feature>
<sequence>MVQPTSLLPFLHQHHCYTSYGAPPPFTQNPIISLKPLSSMAQEPSHPSHQEKQGKEQKRDENVAGSSSSSSNNNHESKSWLQLGIGAPSISAQEQSERQKVTELQLFTNPVSVAGPETPGPATHIAPIVQLPALEQPTRPFPFLSSGSIRPSAEAGPSSSAREAGPSTASPTARVVILPPRPQSGLWFVLRASRNQRREPWLPQISRSFIRIRDGRMTISMVMKYLVNRLGLEHESQVEIACKAQRLHPAMTLEHVRDNIWSSREAGPSLPSPSSTVTDHLMTLEYGRSA</sequence>
<feature type="region of interest" description="Disordered" evidence="1">
    <location>
        <begin position="143"/>
        <end position="173"/>
    </location>
</feature>
<dbReference type="PANTHER" id="PTHR47290">
    <property type="entry name" value="RING FINGER PROTEIN"/>
    <property type="match status" value="1"/>
</dbReference>
<dbReference type="AlphaFoldDB" id="A0AAV8CDT5"/>